<accession>A0A0C9W4N7</accession>
<dbReference type="HOGENOM" id="CLU_1982982_0_0_1"/>
<evidence type="ECO:0000313" key="2">
    <source>
        <dbReference type="Proteomes" id="UP000054279"/>
    </source>
</evidence>
<reference evidence="1 2" key="1">
    <citation type="submission" date="2014-06" db="EMBL/GenBank/DDBJ databases">
        <title>Evolutionary Origins and Diversification of the Mycorrhizal Mutualists.</title>
        <authorList>
            <consortium name="DOE Joint Genome Institute"/>
            <consortium name="Mycorrhizal Genomics Consortium"/>
            <person name="Kohler A."/>
            <person name="Kuo A."/>
            <person name="Nagy L.G."/>
            <person name="Floudas D."/>
            <person name="Copeland A."/>
            <person name="Barry K.W."/>
            <person name="Cichocki N."/>
            <person name="Veneault-Fourrey C."/>
            <person name="LaButti K."/>
            <person name="Lindquist E.A."/>
            <person name="Lipzen A."/>
            <person name="Lundell T."/>
            <person name="Morin E."/>
            <person name="Murat C."/>
            <person name="Riley R."/>
            <person name="Ohm R."/>
            <person name="Sun H."/>
            <person name="Tunlid A."/>
            <person name="Henrissat B."/>
            <person name="Grigoriev I.V."/>
            <person name="Hibbett D.S."/>
            <person name="Martin F."/>
        </authorList>
    </citation>
    <scope>NUCLEOTIDE SEQUENCE [LARGE SCALE GENOMIC DNA]</scope>
    <source>
        <strain evidence="1 2">SS14</strain>
    </source>
</reference>
<proteinExistence type="predicted"/>
<dbReference type="EMBL" id="KN837100">
    <property type="protein sequence ID" value="KIJ47875.1"/>
    <property type="molecule type" value="Genomic_DNA"/>
</dbReference>
<name>A0A0C9W4N7_SPHS4</name>
<protein>
    <submittedName>
        <fullName evidence="1">Uncharacterized protein</fullName>
    </submittedName>
</protein>
<dbReference type="Proteomes" id="UP000054279">
    <property type="component" value="Unassembled WGS sequence"/>
</dbReference>
<dbReference type="AlphaFoldDB" id="A0A0C9W4N7"/>
<gene>
    <name evidence="1" type="ORF">M422DRAFT_28679</name>
</gene>
<sequence>MQALGDVANRASLWVHIHIDEVDPHLLVNKGCTNRLCSVEMRLKKIDKHLEMAGRTRGTPPPHGHSLAIYHYHHHPASMFRIRNLLNPGPMIRIRAGRHCSKYVGDGYRFAPPSLTVKMSVILSCP</sequence>
<organism evidence="1 2">
    <name type="scientific">Sphaerobolus stellatus (strain SS14)</name>
    <dbReference type="NCBI Taxonomy" id="990650"/>
    <lineage>
        <taxon>Eukaryota</taxon>
        <taxon>Fungi</taxon>
        <taxon>Dikarya</taxon>
        <taxon>Basidiomycota</taxon>
        <taxon>Agaricomycotina</taxon>
        <taxon>Agaricomycetes</taxon>
        <taxon>Phallomycetidae</taxon>
        <taxon>Geastrales</taxon>
        <taxon>Sphaerobolaceae</taxon>
        <taxon>Sphaerobolus</taxon>
    </lineage>
</organism>
<keyword evidence="2" id="KW-1185">Reference proteome</keyword>
<evidence type="ECO:0000313" key="1">
    <source>
        <dbReference type="EMBL" id="KIJ47875.1"/>
    </source>
</evidence>